<evidence type="ECO:0000313" key="3">
    <source>
        <dbReference type="EMBL" id="SVB46664.1"/>
    </source>
</evidence>
<evidence type="ECO:0000259" key="2">
    <source>
        <dbReference type="Pfam" id="PF08241"/>
    </source>
</evidence>
<dbReference type="GO" id="GO:0008757">
    <property type="term" value="F:S-adenosylmethionine-dependent methyltransferase activity"/>
    <property type="evidence" value="ECO:0007669"/>
    <property type="project" value="InterPro"/>
</dbReference>
<dbReference type="EMBL" id="UINC01043103">
    <property type="protein sequence ID" value="SVB46664.1"/>
    <property type="molecule type" value="Genomic_DNA"/>
</dbReference>
<protein>
    <recommendedName>
        <fullName evidence="2">Methyltransferase type 11 domain-containing protein</fullName>
    </recommendedName>
</protein>
<reference evidence="3" key="1">
    <citation type="submission" date="2018-05" db="EMBL/GenBank/DDBJ databases">
        <authorList>
            <person name="Lanie J.A."/>
            <person name="Ng W.-L."/>
            <person name="Kazmierczak K.M."/>
            <person name="Andrzejewski T.M."/>
            <person name="Davidsen T.M."/>
            <person name="Wayne K.J."/>
            <person name="Tettelin H."/>
            <person name="Glass J.I."/>
            <person name="Rusch D."/>
            <person name="Podicherti R."/>
            <person name="Tsui H.-C.T."/>
            <person name="Winkler M.E."/>
        </authorList>
    </citation>
    <scope>NUCLEOTIDE SEQUENCE</scope>
</reference>
<proteinExistence type="predicted"/>
<dbReference type="Gene3D" id="3.40.50.150">
    <property type="entry name" value="Vaccinia Virus protein VP39"/>
    <property type="match status" value="1"/>
</dbReference>
<dbReference type="AlphaFoldDB" id="A0A382E9A2"/>
<dbReference type="Pfam" id="PF08241">
    <property type="entry name" value="Methyltransf_11"/>
    <property type="match status" value="1"/>
</dbReference>
<keyword evidence="1" id="KW-0472">Membrane</keyword>
<keyword evidence="1" id="KW-1133">Transmembrane helix</keyword>
<organism evidence="3">
    <name type="scientific">marine metagenome</name>
    <dbReference type="NCBI Taxonomy" id="408172"/>
    <lineage>
        <taxon>unclassified sequences</taxon>
        <taxon>metagenomes</taxon>
        <taxon>ecological metagenomes</taxon>
    </lineage>
</organism>
<dbReference type="InterPro" id="IPR013216">
    <property type="entry name" value="Methyltransf_11"/>
</dbReference>
<name>A0A382E9A2_9ZZZZ</name>
<feature type="domain" description="Methyltransferase type 11" evidence="2">
    <location>
        <begin position="75"/>
        <end position="142"/>
    </location>
</feature>
<accession>A0A382E9A2</accession>
<gene>
    <name evidence="3" type="ORF">METZ01_LOCUS199518</name>
</gene>
<dbReference type="SUPFAM" id="SSF53335">
    <property type="entry name" value="S-adenosyl-L-methionine-dependent methyltransferases"/>
    <property type="match status" value="1"/>
</dbReference>
<evidence type="ECO:0000256" key="1">
    <source>
        <dbReference type="SAM" id="Phobius"/>
    </source>
</evidence>
<keyword evidence="1" id="KW-0812">Transmembrane</keyword>
<feature type="transmembrane region" description="Helical" evidence="1">
    <location>
        <begin position="242"/>
        <end position="262"/>
    </location>
</feature>
<sequence length="283" mass="33293">MTASLISRLDWSGEFVEIGSGDGVFSYVMHGGTFPLWFDRYLMTDLTREDIYDTHRQNVLSGTKLLNSPIISKAIDAKQSHVAKIKEIGFAREAICSPYENLPLADESVEAIFYYTPHGLKNHNQAICEARRILKPGGRMLILLYNSTFKKSFLCHRLARFFPDFLGHYFDRLDNGRYNEITNLSNSPQGWREFFFSHGFSIQKYHAGLSSLAWKVYDIQTRPFFKILIRFFNLMPMHFRTFFKFVWMLFWFPVLVIFYILFSNEFLHISKINCYSAYELKKH</sequence>
<dbReference type="InterPro" id="IPR029063">
    <property type="entry name" value="SAM-dependent_MTases_sf"/>
</dbReference>